<dbReference type="InterPro" id="IPR036388">
    <property type="entry name" value="WH-like_DNA-bd_sf"/>
</dbReference>
<dbReference type="Gene3D" id="1.10.10.10">
    <property type="entry name" value="Winged helix-like DNA-binding domain superfamily/Winged helix DNA-binding domain"/>
    <property type="match status" value="1"/>
</dbReference>
<dbReference type="SMART" id="SM00347">
    <property type="entry name" value="HTH_MARR"/>
    <property type="match status" value="1"/>
</dbReference>
<protein>
    <submittedName>
        <fullName evidence="2">MarR family protein</fullName>
    </submittedName>
</protein>
<comment type="caution">
    <text evidence="2">The sequence shown here is derived from an EMBL/GenBank/DDBJ whole genome shotgun (WGS) entry which is preliminary data.</text>
</comment>
<evidence type="ECO:0000313" key="3">
    <source>
        <dbReference type="Proteomes" id="UP000225548"/>
    </source>
</evidence>
<reference evidence="2 3" key="1">
    <citation type="submission" date="2017-10" db="EMBL/GenBank/DDBJ databases">
        <title>Sequencing the genomes of 1000 actinobacteria strains.</title>
        <authorList>
            <person name="Klenk H.-P."/>
        </authorList>
    </citation>
    <scope>NUCLEOTIDE SEQUENCE [LARGE SCALE GENOMIC DNA]</scope>
    <source>
        <strain evidence="2 3">DSM 18966</strain>
    </source>
</reference>
<evidence type="ECO:0000313" key="2">
    <source>
        <dbReference type="EMBL" id="PFG33010.1"/>
    </source>
</evidence>
<accession>A0A2A9E491</accession>
<dbReference type="EMBL" id="PDJG01000001">
    <property type="protein sequence ID" value="PFG33010.1"/>
    <property type="molecule type" value="Genomic_DNA"/>
</dbReference>
<sequence length="160" mass="17629">MTDDPTRTPGRWDALFAHLTEMNSQIEALYARHGADGIRPRFVRPLVRLAHDGPMTISDLARSLAATHSATSQTVTAMKKADLVAAEPGPDARTQVVALTERATALVPLLEAEWRATDAVVARLDDELDGAVTHLTEGLTRRFDHRTMAERLDDAIRRQP</sequence>
<keyword evidence="3" id="KW-1185">Reference proteome</keyword>
<evidence type="ECO:0000259" key="1">
    <source>
        <dbReference type="SMART" id="SM00347"/>
    </source>
</evidence>
<organism evidence="2 3">
    <name type="scientific">Sanguibacter antarcticus</name>
    <dbReference type="NCBI Taxonomy" id="372484"/>
    <lineage>
        <taxon>Bacteria</taxon>
        <taxon>Bacillati</taxon>
        <taxon>Actinomycetota</taxon>
        <taxon>Actinomycetes</taxon>
        <taxon>Micrococcales</taxon>
        <taxon>Sanguibacteraceae</taxon>
        <taxon>Sanguibacter</taxon>
    </lineage>
</organism>
<gene>
    <name evidence="2" type="ORF">ATL42_0862</name>
</gene>
<dbReference type="InterPro" id="IPR000835">
    <property type="entry name" value="HTH_MarR-typ"/>
</dbReference>
<proteinExistence type="predicted"/>
<dbReference type="InterPro" id="IPR036390">
    <property type="entry name" value="WH_DNA-bd_sf"/>
</dbReference>
<dbReference type="AlphaFoldDB" id="A0A2A9E491"/>
<name>A0A2A9E491_9MICO</name>
<dbReference type="Proteomes" id="UP000225548">
    <property type="component" value="Unassembled WGS sequence"/>
</dbReference>
<dbReference type="SUPFAM" id="SSF46785">
    <property type="entry name" value="Winged helix' DNA-binding domain"/>
    <property type="match status" value="1"/>
</dbReference>
<dbReference type="GO" id="GO:0003700">
    <property type="term" value="F:DNA-binding transcription factor activity"/>
    <property type="evidence" value="ECO:0007669"/>
    <property type="project" value="InterPro"/>
</dbReference>
<dbReference type="RefSeq" id="WP_211281778.1">
    <property type="nucleotide sequence ID" value="NZ_PDJG01000001.1"/>
</dbReference>
<feature type="domain" description="HTH marR-type" evidence="1">
    <location>
        <begin position="31"/>
        <end position="129"/>
    </location>
</feature>